<dbReference type="InterPro" id="IPR012902">
    <property type="entry name" value="N_methyl_site"/>
</dbReference>
<dbReference type="AlphaFoldDB" id="A0A2H0RG37"/>
<dbReference type="PROSITE" id="PS00409">
    <property type="entry name" value="PROKAR_NTER_METHYL"/>
    <property type="match status" value="1"/>
</dbReference>
<sequence>MIMTTSSQFKQSKQTGFTLIETMVSMAIFVIVAMVITTVFITIIDANRKAQSIRLVMDNLNFSLDSMALRMREGTNYNCEQIDVDGACNAVSFQTVGSSDRQTIFYGLMSNSQQPNSQQIGRCVSGPSAPYGSCTFEPTTAPQINIEQFTVNIDNQESKRAVMLIRGTAGAGRTLTKFSIQTSVAERN</sequence>
<evidence type="ECO:0000313" key="3">
    <source>
        <dbReference type="Proteomes" id="UP000230906"/>
    </source>
</evidence>
<organism evidence="2 3">
    <name type="scientific">Candidatus Vogelbacteria bacterium CG10_big_fil_rev_8_21_14_0_10_50_13</name>
    <dbReference type="NCBI Taxonomy" id="1975044"/>
    <lineage>
        <taxon>Bacteria</taxon>
        <taxon>Candidatus Vogeliibacteriota</taxon>
    </lineage>
</organism>
<name>A0A2H0RG37_9BACT</name>
<reference evidence="2 3" key="1">
    <citation type="submission" date="2017-09" db="EMBL/GenBank/DDBJ databases">
        <title>Depth-based differentiation of microbial function through sediment-hosted aquifers and enrichment of novel symbionts in the deep terrestrial subsurface.</title>
        <authorList>
            <person name="Probst A.J."/>
            <person name="Ladd B."/>
            <person name="Jarett J.K."/>
            <person name="Geller-Mcgrath D.E."/>
            <person name="Sieber C.M."/>
            <person name="Emerson J.B."/>
            <person name="Anantharaman K."/>
            <person name="Thomas B.C."/>
            <person name="Malmstrom R."/>
            <person name="Stieglmeier M."/>
            <person name="Klingl A."/>
            <person name="Woyke T."/>
            <person name="Ryan C.M."/>
            <person name="Banfield J.F."/>
        </authorList>
    </citation>
    <scope>NUCLEOTIDE SEQUENCE [LARGE SCALE GENOMIC DNA]</scope>
    <source>
        <strain evidence="2">CG10_big_fil_rev_8_21_14_0_10_50_13</strain>
    </source>
</reference>
<dbReference type="Gene3D" id="3.30.700.10">
    <property type="entry name" value="Glycoprotein, Type 4 Pilin"/>
    <property type="match status" value="1"/>
</dbReference>
<dbReference type="Proteomes" id="UP000230906">
    <property type="component" value="Unassembled WGS sequence"/>
</dbReference>
<proteinExistence type="predicted"/>
<gene>
    <name evidence="2" type="ORF">COV09_01020</name>
</gene>
<evidence type="ECO:0000256" key="1">
    <source>
        <dbReference type="SAM" id="Phobius"/>
    </source>
</evidence>
<keyword evidence="1" id="KW-0472">Membrane</keyword>
<keyword evidence="1" id="KW-0812">Transmembrane</keyword>
<evidence type="ECO:0008006" key="4">
    <source>
        <dbReference type="Google" id="ProtNLM"/>
    </source>
</evidence>
<dbReference type="NCBIfam" id="TIGR02532">
    <property type="entry name" value="IV_pilin_GFxxxE"/>
    <property type="match status" value="1"/>
</dbReference>
<dbReference type="SUPFAM" id="SSF54523">
    <property type="entry name" value="Pili subunits"/>
    <property type="match status" value="1"/>
</dbReference>
<comment type="caution">
    <text evidence="2">The sequence shown here is derived from an EMBL/GenBank/DDBJ whole genome shotgun (WGS) entry which is preliminary data.</text>
</comment>
<dbReference type="Pfam" id="PF07963">
    <property type="entry name" value="N_methyl"/>
    <property type="match status" value="1"/>
</dbReference>
<evidence type="ECO:0000313" key="2">
    <source>
        <dbReference type="EMBL" id="PIR45509.1"/>
    </source>
</evidence>
<feature type="transmembrane region" description="Helical" evidence="1">
    <location>
        <begin position="23"/>
        <end position="44"/>
    </location>
</feature>
<protein>
    <recommendedName>
        <fullName evidence="4">Type II secretion system protein</fullName>
    </recommendedName>
</protein>
<dbReference type="EMBL" id="PCYJ01000016">
    <property type="protein sequence ID" value="PIR45509.1"/>
    <property type="molecule type" value="Genomic_DNA"/>
</dbReference>
<keyword evidence="1" id="KW-1133">Transmembrane helix</keyword>
<accession>A0A2H0RG37</accession>
<dbReference type="InterPro" id="IPR045584">
    <property type="entry name" value="Pilin-like"/>
</dbReference>